<feature type="domain" description="Endonuclease/exonuclease/phosphatase" evidence="1">
    <location>
        <begin position="5"/>
        <end position="332"/>
    </location>
</feature>
<evidence type="ECO:0000313" key="2">
    <source>
        <dbReference type="EMBL" id="SMO71731.1"/>
    </source>
</evidence>
<dbReference type="Gene3D" id="3.60.10.10">
    <property type="entry name" value="Endonuclease/exonuclease/phosphatase"/>
    <property type="match status" value="1"/>
</dbReference>
<dbReference type="EMBL" id="FXTO01000011">
    <property type="protein sequence ID" value="SMO71731.1"/>
    <property type="molecule type" value="Genomic_DNA"/>
</dbReference>
<keyword evidence="3" id="KW-1185">Reference proteome</keyword>
<reference evidence="2 3" key="1">
    <citation type="submission" date="2017-05" db="EMBL/GenBank/DDBJ databases">
        <authorList>
            <person name="Varghese N."/>
            <person name="Submissions S."/>
        </authorList>
    </citation>
    <scope>NUCLEOTIDE SEQUENCE [LARGE SCALE GENOMIC DNA]</scope>
    <source>
        <strain evidence="2 3">DSM 29506</strain>
    </source>
</reference>
<dbReference type="SUPFAM" id="SSF56219">
    <property type="entry name" value="DNase I-like"/>
    <property type="match status" value="1"/>
</dbReference>
<evidence type="ECO:0000259" key="1">
    <source>
        <dbReference type="Pfam" id="PF03372"/>
    </source>
</evidence>
<organism evidence="2 3">
    <name type="scientific">Thalassovita litoralis</name>
    <dbReference type="NCBI Taxonomy" id="1010611"/>
    <lineage>
        <taxon>Bacteria</taxon>
        <taxon>Pseudomonadati</taxon>
        <taxon>Pseudomonadota</taxon>
        <taxon>Alphaproteobacteria</taxon>
        <taxon>Rhodobacterales</taxon>
        <taxon>Roseobacteraceae</taxon>
        <taxon>Thalassovita</taxon>
    </lineage>
</organism>
<dbReference type="RefSeq" id="WP_142493326.1">
    <property type="nucleotide sequence ID" value="NZ_FXTO01000011.1"/>
</dbReference>
<dbReference type="GO" id="GO:0003824">
    <property type="term" value="F:catalytic activity"/>
    <property type="evidence" value="ECO:0007669"/>
    <property type="project" value="InterPro"/>
</dbReference>
<gene>
    <name evidence="2" type="ORF">SAMN06265173_11140</name>
</gene>
<dbReference type="AlphaFoldDB" id="A0A521DKV5"/>
<protein>
    <recommendedName>
        <fullName evidence="1">Endonuclease/exonuclease/phosphatase domain-containing protein</fullName>
    </recommendedName>
</protein>
<dbReference type="Pfam" id="PF03372">
    <property type="entry name" value="Exo_endo_phos"/>
    <property type="match status" value="1"/>
</dbReference>
<accession>A0A521DKV5</accession>
<evidence type="ECO:0000313" key="3">
    <source>
        <dbReference type="Proteomes" id="UP000316030"/>
    </source>
</evidence>
<sequence>MRIVTYNVEWFNNLFDDKGALLADDGWSGRLNVTRIQQIEALGIVFTALNADAVMVIEAPDHNGRRATVPALETFASTFGIRARKALVGFGNDTQQEIALMYDPDVLTAWHDPLGDPTGKKGSDHCPRFDGVFRIDLDVDDTEDLVRFSKPPLEVGLKTAGGFRFRMIGAHLKSKAPHGAHGKHAVMRAAIANRRKQLAQAIWLRRRVEQHLAVGEPLIVLGDLNDGPGLDEYEDLFGRSSVEIVMGEKDNLKLYDPHAAMALHQRIGTMPTTARFHMPKGRRYLQALLDYIMVSPELMEKGGNWRIWHPYDDDDCQSVPELRDALITASDHFPVTLDIDLE</sequence>
<dbReference type="Proteomes" id="UP000316030">
    <property type="component" value="Unassembled WGS sequence"/>
</dbReference>
<name>A0A521DKV5_9RHOB</name>
<proteinExistence type="predicted"/>
<dbReference type="OrthoDB" id="6199360at2"/>
<dbReference type="InterPro" id="IPR005135">
    <property type="entry name" value="Endo/exonuclease/phosphatase"/>
</dbReference>
<dbReference type="InterPro" id="IPR036691">
    <property type="entry name" value="Endo/exonu/phosph_ase_sf"/>
</dbReference>